<dbReference type="EMBL" id="BLKU01000003">
    <property type="protein sequence ID" value="GFG65379.1"/>
    <property type="molecule type" value="Genomic_DNA"/>
</dbReference>
<evidence type="ECO:0000256" key="4">
    <source>
        <dbReference type="ARBA" id="ARBA00023163"/>
    </source>
</evidence>
<accession>A0AAX1J333</accession>
<dbReference type="SMART" id="SM01012">
    <property type="entry name" value="ANTAR"/>
    <property type="match status" value="1"/>
</dbReference>
<feature type="domain" description="ANTAR" evidence="5">
    <location>
        <begin position="170"/>
        <end position="231"/>
    </location>
</feature>
<reference evidence="6" key="2">
    <citation type="submission" date="2020-02" db="EMBL/GenBank/DDBJ databases">
        <authorList>
            <person name="Matsumoto Y."/>
            <person name="Kinjo T."/>
            <person name="Motooka D."/>
            <person name="Nabeya D."/>
            <person name="Jung N."/>
            <person name="Uechi K."/>
            <person name="Horii T."/>
            <person name="Iida T."/>
            <person name="Fujita J."/>
            <person name="Nakamura S."/>
        </authorList>
    </citation>
    <scope>NUCLEOTIDE SEQUENCE</scope>
    <source>
        <strain evidence="6">JCM 13573</strain>
    </source>
</reference>
<proteinExistence type="predicted"/>
<gene>
    <name evidence="7" type="ORF">I2456_14900</name>
    <name evidence="6" type="ORF">MKUB_28690</name>
</gene>
<keyword evidence="8" id="KW-1185">Reference proteome</keyword>
<dbReference type="InterPro" id="IPR005561">
    <property type="entry name" value="ANTAR"/>
</dbReference>
<dbReference type="Gene3D" id="3.30.450.40">
    <property type="match status" value="1"/>
</dbReference>
<dbReference type="PIRSF" id="PIRSF036625">
    <property type="entry name" value="GAF_ANTAR"/>
    <property type="match status" value="1"/>
</dbReference>
<reference evidence="6 8" key="1">
    <citation type="journal article" date="2019" name="Emerg. Microbes Infect.">
        <title>Comprehensive subspecies identification of 175 nontuberculous mycobacteria species based on 7547 genomic profiles.</title>
        <authorList>
            <person name="Matsumoto Y."/>
            <person name="Kinjo T."/>
            <person name="Motooka D."/>
            <person name="Nabeya D."/>
            <person name="Jung N."/>
            <person name="Uechi K."/>
            <person name="Horii T."/>
            <person name="Iida T."/>
            <person name="Fujita J."/>
            <person name="Nakamura S."/>
        </authorList>
    </citation>
    <scope>NUCLEOTIDE SEQUENCE [LARGE SCALE GENOMIC DNA]</scope>
    <source>
        <strain evidence="6 8">JCM 13573</strain>
    </source>
</reference>
<evidence type="ECO:0000313" key="8">
    <source>
        <dbReference type="Proteomes" id="UP000465306"/>
    </source>
</evidence>
<dbReference type="SUPFAM" id="SSF55781">
    <property type="entry name" value="GAF domain-like"/>
    <property type="match status" value="1"/>
</dbReference>
<keyword evidence="1" id="KW-0808">Transferase</keyword>
<dbReference type="GO" id="GO:0003723">
    <property type="term" value="F:RNA binding"/>
    <property type="evidence" value="ECO:0007669"/>
    <property type="project" value="InterPro"/>
</dbReference>
<dbReference type="InterPro" id="IPR036388">
    <property type="entry name" value="WH-like_DNA-bd_sf"/>
</dbReference>
<dbReference type="InterPro" id="IPR029016">
    <property type="entry name" value="GAF-like_dom_sf"/>
</dbReference>
<evidence type="ECO:0000259" key="5">
    <source>
        <dbReference type="PROSITE" id="PS50921"/>
    </source>
</evidence>
<dbReference type="PROSITE" id="PS50921">
    <property type="entry name" value="ANTAR"/>
    <property type="match status" value="1"/>
</dbReference>
<dbReference type="GO" id="GO:0016301">
    <property type="term" value="F:kinase activity"/>
    <property type="evidence" value="ECO:0007669"/>
    <property type="project" value="UniProtKB-KW"/>
</dbReference>
<dbReference type="Proteomes" id="UP000465306">
    <property type="component" value="Unassembled WGS sequence"/>
</dbReference>
<dbReference type="Proteomes" id="UP000663583">
    <property type="component" value="Chromosome"/>
</dbReference>
<evidence type="ECO:0000313" key="9">
    <source>
        <dbReference type="Proteomes" id="UP000663583"/>
    </source>
</evidence>
<dbReference type="Gene3D" id="1.10.10.10">
    <property type="entry name" value="Winged helix-like DNA-binding domain superfamily/Winged helix DNA-binding domain"/>
    <property type="match status" value="1"/>
</dbReference>
<dbReference type="EMBL" id="CP065047">
    <property type="protein sequence ID" value="QPI35883.1"/>
    <property type="molecule type" value="Genomic_DNA"/>
</dbReference>
<dbReference type="SMART" id="SM00065">
    <property type="entry name" value="GAF"/>
    <property type="match status" value="1"/>
</dbReference>
<name>A0AAX1J333_9MYCO</name>
<evidence type="ECO:0000313" key="7">
    <source>
        <dbReference type="EMBL" id="QPI35883.1"/>
    </source>
</evidence>
<dbReference type="KEGG" id="mku:I2456_14900"/>
<dbReference type="Pfam" id="PF13185">
    <property type="entry name" value="GAF_2"/>
    <property type="match status" value="1"/>
</dbReference>
<organism evidence="7 9">
    <name type="scientific">Mycobacterium kubicae</name>
    <dbReference type="NCBI Taxonomy" id="120959"/>
    <lineage>
        <taxon>Bacteria</taxon>
        <taxon>Bacillati</taxon>
        <taxon>Actinomycetota</taxon>
        <taxon>Actinomycetes</taxon>
        <taxon>Mycobacteriales</taxon>
        <taxon>Mycobacteriaceae</taxon>
        <taxon>Mycobacterium</taxon>
        <taxon>Mycobacterium simiae complex</taxon>
    </lineage>
</organism>
<dbReference type="InterPro" id="IPR003018">
    <property type="entry name" value="GAF"/>
</dbReference>
<evidence type="ECO:0000256" key="1">
    <source>
        <dbReference type="ARBA" id="ARBA00022679"/>
    </source>
</evidence>
<dbReference type="InterPro" id="IPR011006">
    <property type="entry name" value="CheY-like_superfamily"/>
</dbReference>
<evidence type="ECO:0000313" key="6">
    <source>
        <dbReference type="EMBL" id="GFG65379.1"/>
    </source>
</evidence>
<dbReference type="InterPro" id="IPR012074">
    <property type="entry name" value="GAF_ANTAR"/>
</dbReference>
<evidence type="ECO:0000256" key="2">
    <source>
        <dbReference type="ARBA" id="ARBA00022777"/>
    </source>
</evidence>
<keyword evidence="2" id="KW-0418">Kinase</keyword>
<keyword evidence="3" id="KW-0805">Transcription regulation</keyword>
<dbReference type="SUPFAM" id="SSF52172">
    <property type="entry name" value="CheY-like"/>
    <property type="match status" value="1"/>
</dbReference>
<dbReference type="AlphaFoldDB" id="A0AAX1J333"/>
<keyword evidence="4" id="KW-0804">Transcription</keyword>
<dbReference type="RefSeq" id="WP_085072964.1">
    <property type="nucleotide sequence ID" value="NZ_BLKU01000003.1"/>
</dbReference>
<dbReference type="Pfam" id="PF03861">
    <property type="entry name" value="ANTAR"/>
    <property type="match status" value="1"/>
</dbReference>
<reference evidence="7" key="3">
    <citation type="submission" date="2020-11" db="EMBL/GenBank/DDBJ databases">
        <title>Intraspecies plasmid and genomic variation of Mycobacterium kubicae revealed by the complete genome sequences of two clinical isolates.</title>
        <authorList>
            <person name="Hendrix J.R."/>
            <person name="Epperson L.E."/>
            <person name="Honda J.R."/>
            <person name="Strong M."/>
        </authorList>
    </citation>
    <scope>NUCLEOTIDE SEQUENCE</scope>
    <source>
        <strain evidence="7">JCM 13573</strain>
    </source>
</reference>
<protein>
    <submittedName>
        <fullName evidence="7">GAF and ANTAR domain-containing protein</fullName>
    </submittedName>
    <submittedName>
        <fullName evidence="6">Transcriptional regulator</fullName>
    </submittedName>
</protein>
<evidence type="ECO:0000256" key="3">
    <source>
        <dbReference type="ARBA" id="ARBA00023015"/>
    </source>
</evidence>
<sequence>MTADSGLGEELVGVFARVSGMLLTEATVATALSTVTSLAADALAGTAGSGISLLDADGRRITSAATDPLVEQLDDLQYELDEGPCLTAWRERTVLHSDGRDEQRWPAWTPRAHQFGMRSFLSAPLINRDSALGAIKVYSTAVNAFDERDADLLRRFAEQAAIFVGNVQTVRAAEHISDQLKKTLRSRDLVAMARGIVMARRGIDPDEAFRELAAESHRTGQLVSEVAARIVASPADA</sequence>